<feature type="compositionally biased region" description="Low complexity" evidence="6">
    <location>
        <begin position="136"/>
        <end position="151"/>
    </location>
</feature>
<evidence type="ECO:0000256" key="5">
    <source>
        <dbReference type="ARBA" id="ARBA00022691"/>
    </source>
</evidence>
<dbReference type="GO" id="GO:0008276">
    <property type="term" value="F:protein methyltransferase activity"/>
    <property type="evidence" value="ECO:0007669"/>
    <property type="project" value="InterPro"/>
</dbReference>
<dbReference type="CDD" id="cd11644">
    <property type="entry name" value="Precorrin-6Y-MT"/>
    <property type="match status" value="1"/>
</dbReference>
<reference evidence="9" key="1">
    <citation type="journal article" date="2009" name="Environ. Microbiol.">
        <title>Contribution of mobile genetic elements to Desulfovibrio vulgaris genome plasticity.</title>
        <authorList>
            <person name="Walker C.B."/>
            <person name="Stolyar S."/>
            <person name="Chivian D."/>
            <person name="Pinel N."/>
            <person name="Gabster J.A."/>
            <person name="Dehal P.S."/>
            <person name="He Z."/>
            <person name="Yang Z.K."/>
            <person name="Yen H.C."/>
            <person name="Zhou J."/>
            <person name="Wall J.D."/>
            <person name="Hazen T.C."/>
            <person name="Arkin A.P."/>
            <person name="Stahl D.A."/>
        </authorList>
    </citation>
    <scope>NUCLEOTIDE SEQUENCE [LARGE SCALE GENOMIC DNA]</scope>
    <source>
        <strain evidence="9">DP4</strain>
    </source>
</reference>
<evidence type="ECO:0000256" key="3">
    <source>
        <dbReference type="ARBA" id="ARBA00022603"/>
    </source>
</evidence>
<dbReference type="InterPro" id="IPR029063">
    <property type="entry name" value="SAM-dependent_MTases_sf"/>
</dbReference>
<dbReference type="RefSeq" id="WP_011791694.1">
    <property type="nucleotide sequence ID" value="NC_008751.1"/>
</dbReference>
<dbReference type="GO" id="GO:0009236">
    <property type="term" value="P:cobalamin biosynthetic process"/>
    <property type="evidence" value="ECO:0007669"/>
    <property type="project" value="UniProtKB-UniPathway"/>
</dbReference>
<dbReference type="UniPathway" id="UPA00148"/>
<gene>
    <name evidence="8" type="ordered locus">Dvul_0558</name>
</gene>
<dbReference type="SUPFAM" id="SSF53790">
    <property type="entry name" value="Tetrapyrrole methylase"/>
    <property type="match status" value="1"/>
</dbReference>
<keyword evidence="5" id="KW-0949">S-adenosyl-L-methionine</keyword>
<dbReference type="InterPro" id="IPR035996">
    <property type="entry name" value="4pyrrol_Methylase_sf"/>
</dbReference>
<comment type="pathway">
    <text evidence="1">Cofactor biosynthesis; adenosylcobalamin biosynthesis.</text>
</comment>
<dbReference type="InterPro" id="IPR050714">
    <property type="entry name" value="Cobalamin_biosynth_MTase"/>
</dbReference>
<sequence length="761" mass="76734">MNGQALLPGIILPSPVDEGVSEAPQPDVADGVSSCEASDLACPEGTGSGDTPCHCTDSHDDVIGCPDHETVGDAESSVPVHELPLLRWLGAAGGLAPGEPAPGDSAADGPSLCEPEAGELASDESEPVGFTTDMPVSGGSSSGEPVSGASVTDGFTAGGEAEMPEASDIMPAFADAPDASDEFGADAGHGGLDEGDGAGDDGEEGDEAQAWPPFTPDVLASLCTVEVQGSAHASAATEDGDGGHIFPEADDAVCGAASQEAACDDTGDVCHGGAVLEDARPATAAADIGAAHAAVPECGAAPEALAGRDGAEAVSLDAGLSGGSASDGHAKVSESAFCASPEVGDAGCCLPPLTVLGLGTGDTALSPVHESLLRDAEVLVGGRRQLAAFRGHPARQVVIASPVTDALEAVARLREEGRRVVVLADGDPLFFGIGTRVARDFGPDAVRVVPSVSCLQAAAARLGMAWHDTVTVSMHGRDDWRPLAAAVLGGHPVCVLTDGVNTPDRIARHLLDRGVDWFRAHVFEDMGTVEEQAHDLSLAACAALDFGPCCTVLLVPQGEVRGPRTGMPDTFFAAEAGLLTKWPVRAVALAALRVNPAATVWDVGAGSGAMSVECAAVASRGSVWAVERDAARVVCVEENRRRMGAANIEVVHGDAPACLASLPTPDRVFMGGGLGGISADASCPVLHTVCERLAPGGRVVVACVLLGSLERALGVFRNLGWPAEVVCVQASVSSPLAGDMRLAAFNPVHLVSAARPQTGGQ</sequence>
<dbReference type="EMBL" id="CP000527">
    <property type="protein sequence ID" value="ABM27581.1"/>
    <property type="molecule type" value="Genomic_DNA"/>
</dbReference>
<dbReference type="SUPFAM" id="SSF53335">
    <property type="entry name" value="S-adenosyl-L-methionine-dependent methyltransferases"/>
    <property type="match status" value="1"/>
</dbReference>
<feature type="region of interest" description="Disordered" evidence="6">
    <location>
        <begin position="175"/>
        <end position="214"/>
    </location>
</feature>
<organism evidence="8 9">
    <name type="scientific">Nitratidesulfovibrio vulgaris (strain DP4)</name>
    <name type="common">Desulfovibrio vulgaris</name>
    <dbReference type="NCBI Taxonomy" id="391774"/>
    <lineage>
        <taxon>Bacteria</taxon>
        <taxon>Pseudomonadati</taxon>
        <taxon>Thermodesulfobacteriota</taxon>
        <taxon>Desulfovibrionia</taxon>
        <taxon>Desulfovibrionales</taxon>
        <taxon>Desulfovibrionaceae</taxon>
        <taxon>Nitratidesulfovibrio</taxon>
    </lineage>
</organism>
<dbReference type="Pfam" id="PF00590">
    <property type="entry name" value="TP_methylase"/>
    <property type="match status" value="1"/>
</dbReference>
<evidence type="ECO:0000313" key="9">
    <source>
        <dbReference type="Proteomes" id="UP000009173"/>
    </source>
</evidence>
<dbReference type="Proteomes" id="UP000009173">
    <property type="component" value="Chromosome"/>
</dbReference>
<dbReference type="GO" id="GO:0032259">
    <property type="term" value="P:methylation"/>
    <property type="evidence" value="ECO:0007669"/>
    <property type="project" value="UniProtKB-KW"/>
</dbReference>
<dbReference type="InterPro" id="IPR014777">
    <property type="entry name" value="4pyrrole_Mease_sub1"/>
</dbReference>
<dbReference type="NCBIfam" id="TIGR02469">
    <property type="entry name" value="CbiT"/>
    <property type="match status" value="1"/>
</dbReference>
<dbReference type="InterPro" id="IPR014008">
    <property type="entry name" value="Cbl_synth_MTase_CbiT"/>
</dbReference>
<dbReference type="HOGENOM" id="CLU_438526_0_0_7"/>
<evidence type="ECO:0000256" key="1">
    <source>
        <dbReference type="ARBA" id="ARBA00004953"/>
    </source>
</evidence>
<dbReference type="GO" id="GO:0046025">
    <property type="term" value="F:precorrin-6Y C5,15-methyltransferase (decarboxylating) activity"/>
    <property type="evidence" value="ECO:0007669"/>
    <property type="project" value="UniProtKB-EC"/>
</dbReference>
<dbReference type="KEGG" id="dvl:Dvul_0558"/>
<keyword evidence="4 8" id="KW-0808">Transferase</keyword>
<feature type="domain" description="Tetrapyrrole methylase" evidence="7">
    <location>
        <begin position="353"/>
        <end position="533"/>
    </location>
</feature>
<evidence type="ECO:0000256" key="4">
    <source>
        <dbReference type="ARBA" id="ARBA00022679"/>
    </source>
</evidence>
<name>A0A0H3A6C0_NITV4</name>
<dbReference type="AlphaFoldDB" id="A0A0H3A6C0"/>
<dbReference type="CDD" id="cd02440">
    <property type="entry name" value="AdoMet_MTases"/>
    <property type="match status" value="1"/>
</dbReference>
<dbReference type="InterPro" id="IPR000878">
    <property type="entry name" value="4pyrrol_Mease"/>
</dbReference>
<feature type="compositionally biased region" description="Acidic residues" evidence="6">
    <location>
        <begin position="193"/>
        <end position="207"/>
    </location>
</feature>
<feature type="region of interest" description="Disordered" evidence="6">
    <location>
        <begin position="96"/>
        <end position="161"/>
    </location>
</feature>
<evidence type="ECO:0000313" key="8">
    <source>
        <dbReference type="EMBL" id="ABM27581.1"/>
    </source>
</evidence>
<dbReference type="Gene3D" id="3.40.1010.10">
    <property type="entry name" value="Cobalt-precorrin-4 Transmethylase, Domain 1"/>
    <property type="match status" value="1"/>
</dbReference>
<evidence type="ECO:0000256" key="6">
    <source>
        <dbReference type="SAM" id="MobiDB-lite"/>
    </source>
</evidence>
<keyword evidence="2" id="KW-0169">Cobalamin biosynthesis</keyword>
<dbReference type="InterPro" id="IPR014776">
    <property type="entry name" value="4pyrrole_Mease_sub2"/>
</dbReference>
<dbReference type="EC" id="2.1.1.132" evidence="8"/>
<keyword evidence="3 8" id="KW-0489">Methyltransferase</keyword>
<dbReference type="InterPro" id="IPR012818">
    <property type="entry name" value="CbiE"/>
</dbReference>
<evidence type="ECO:0000259" key="7">
    <source>
        <dbReference type="Pfam" id="PF00590"/>
    </source>
</evidence>
<dbReference type="Gene3D" id="3.40.50.150">
    <property type="entry name" value="Vaccinia Virus protein VP39"/>
    <property type="match status" value="1"/>
</dbReference>
<dbReference type="NCBIfam" id="TIGR02467">
    <property type="entry name" value="CbiE"/>
    <property type="match status" value="1"/>
</dbReference>
<dbReference type="Gene3D" id="3.30.950.10">
    <property type="entry name" value="Methyltransferase, Cobalt-precorrin-4 Transmethylase, Domain 2"/>
    <property type="match status" value="1"/>
</dbReference>
<accession>A0A0H3A6C0</accession>
<proteinExistence type="predicted"/>
<evidence type="ECO:0000256" key="2">
    <source>
        <dbReference type="ARBA" id="ARBA00022573"/>
    </source>
</evidence>
<dbReference type="PANTHER" id="PTHR43182">
    <property type="entry name" value="COBALT-PRECORRIN-6B C(15)-METHYLTRANSFERASE (DECARBOXYLATING)"/>
    <property type="match status" value="1"/>
</dbReference>
<dbReference type="PANTHER" id="PTHR43182:SF1">
    <property type="entry name" value="COBALT-PRECORRIN-7 C(5)-METHYLTRANSFERASE"/>
    <property type="match status" value="1"/>
</dbReference>
<dbReference type="Pfam" id="PF01135">
    <property type="entry name" value="PCMT"/>
    <property type="match status" value="1"/>
</dbReference>
<protein>
    <submittedName>
        <fullName evidence="8">Precorrin-6y C5,15-methyltransferase (Decarboxylating), CbiE subunit</fullName>
        <ecNumber evidence="8">2.1.1.132</ecNumber>
    </submittedName>
</protein>